<evidence type="ECO:0000256" key="5">
    <source>
        <dbReference type="SAM" id="Phobius"/>
    </source>
</evidence>
<evidence type="ECO:0000256" key="2">
    <source>
        <dbReference type="ARBA" id="ARBA00022692"/>
    </source>
</evidence>
<accession>A0A7S0J4U5</accession>
<evidence type="ECO:0000259" key="6">
    <source>
        <dbReference type="Pfam" id="PF02656"/>
    </source>
</evidence>
<feature type="transmembrane region" description="Helical" evidence="5">
    <location>
        <begin position="77"/>
        <end position="96"/>
    </location>
</feature>
<dbReference type="EMBL" id="HBER01032618">
    <property type="protein sequence ID" value="CAD8541118.1"/>
    <property type="molecule type" value="Transcribed_RNA"/>
</dbReference>
<sequence length="116" mass="12709">MANERTFLSWMQAASLLVVTSSAITTSADSPPLRLVGLLLAAPAVLLVLHATVYYYVRRYQLETRSVSSYYNKGGPFALCLLMTAAIVLNVGLRLWRAVSGPPDTFDFAAHKFSEP</sequence>
<gene>
    <name evidence="7" type="ORF">CLEP1334_LOCUS16404</name>
</gene>
<keyword evidence="4 5" id="KW-0472">Membrane</keyword>
<keyword evidence="2 5" id="KW-0812">Transmembrane</keyword>
<proteinExistence type="predicted"/>
<protein>
    <recommendedName>
        <fullName evidence="6">DUF202 domain-containing protein</fullName>
    </recommendedName>
</protein>
<comment type="subcellular location">
    <subcellularLocation>
        <location evidence="1">Endomembrane system</location>
        <topology evidence="1">Multi-pass membrane protein</topology>
    </subcellularLocation>
</comment>
<evidence type="ECO:0000313" key="7">
    <source>
        <dbReference type="EMBL" id="CAD8541118.1"/>
    </source>
</evidence>
<reference evidence="7" key="1">
    <citation type="submission" date="2021-01" db="EMBL/GenBank/DDBJ databases">
        <authorList>
            <person name="Corre E."/>
            <person name="Pelletier E."/>
            <person name="Niang G."/>
            <person name="Scheremetjew M."/>
            <person name="Finn R."/>
            <person name="Kale V."/>
            <person name="Holt S."/>
            <person name="Cochrane G."/>
            <person name="Meng A."/>
            <person name="Brown T."/>
            <person name="Cohen L."/>
        </authorList>
    </citation>
    <scope>NUCLEOTIDE SEQUENCE</scope>
    <source>
        <strain evidence="7">RCC1130</strain>
    </source>
</reference>
<dbReference type="GO" id="GO:0012505">
    <property type="term" value="C:endomembrane system"/>
    <property type="evidence" value="ECO:0007669"/>
    <property type="project" value="UniProtKB-SubCell"/>
</dbReference>
<dbReference type="Pfam" id="PF02656">
    <property type="entry name" value="DUF202"/>
    <property type="match status" value="1"/>
</dbReference>
<organism evidence="7">
    <name type="scientific">Calcidiscus leptoporus</name>
    <dbReference type="NCBI Taxonomy" id="127549"/>
    <lineage>
        <taxon>Eukaryota</taxon>
        <taxon>Haptista</taxon>
        <taxon>Haptophyta</taxon>
        <taxon>Prymnesiophyceae</taxon>
        <taxon>Coccolithales</taxon>
        <taxon>Calcidiscaceae</taxon>
        <taxon>Calcidiscus</taxon>
    </lineage>
</organism>
<evidence type="ECO:0000256" key="1">
    <source>
        <dbReference type="ARBA" id="ARBA00004127"/>
    </source>
</evidence>
<dbReference type="PANTHER" id="PTHR46140:SF1">
    <property type="entry name" value="VACUOLAR TRANSPORTER CHAPERONE COMPLEX SUBUNIT 4-RELATED"/>
    <property type="match status" value="1"/>
</dbReference>
<keyword evidence="3 5" id="KW-1133">Transmembrane helix</keyword>
<dbReference type="InterPro" id="IPR051572">
    <property type="entry name" value="VTC_Complex_Subunit"/>
</dbReference>
<feature type="domain" description="DUF202" evidence="6">
    <location>
        <begin position="1"/>
        <end position="59"/>
    </location>
</feature>
<dbReference type="AlphaFoldDB" id="A0A7S0J4U5"/>
<evidence type="ECO:0000256" key="4">
    <source>
        <dbReference type="ARBA" id="ARBA00023136"/>
    </source>
</evidence>
<dbReference type="InterPro" id="IPR003807">
    <property type="entry name" value="DUF202"/>
</dbReference>
<feature type="transmembrane region" description="Helical" evidence="5">
    <location>
        <begin position="38"/>
        <end position="57"/>
    </location>
</feature>
<name>A0A7S0J4U5_9EUKA</name>
<dbReference type="PANTHER" id="PTHR46140">
    <property type="entry name" value="VACUOLAR TRANSPORTER CHAPERONE 1-RELATED"/>
    <property type="match status" value="1"/>
</dbReference>
<evidence type="ECO:0000256" key="3">
    <source>
        <dbReference type="ARBA" id="ARBA00022989"/>
    </source>
</evidence>